<evidence type="ECO:0000313" key="1">
    <source>
        <dbReference type="EMBL" id="CAK9323323.1"/>
    </source>
</evidence>
<gene>
    <name evidence="1" type="ORF">CITCOLO1_LOCUS15502</name>
</gene>
<proteinExistence type="predicted"/>
<reference evidence="1 2" key="1">
    <citation type="submission" date="2024-03" db="EMBL/GenBank/DDBJ databases">
        <authorList>
            <person name="Gkanogiannis A."/>
            <person name="Becerra Lopez-Lavalle L."/>
        </authorList>
    </citation>
    <scope>NUCLEOTIDE SEQUENCE [LARGE SCALE GENOMIC DNA]</scope>
</reference>
<organism evidence="1 2">
    <name type="scientific">Citrullus colocynthis</name>
    <name type="common">colocynth</name>
    <dbReference type="NCBI Taxonomy" id="252529"/>
    <lineage>
        <taxon>Eukaryota</taxon>
        <taxon>Viridiplantae</taxon>
        <taxon>Streptophyta</taxon>
        <taxon>Embryophyta</taxon>
        <taxon>Tracheophyta</taxon>
        <taxon>Spermatophyta</taxon>
        <taxon>Magnoliopsida</taxon>
        <taxon>eudicotyledons</taxon>
        <taxon>Gunneridae</taxon>
        <taxon>Pentapetalae</taxon>
        <taxon>rosids</taxon>
        <taxon>fabids</taxon>
        <taxon>Cucurbitales</taxon>
        <taxon>Cucurbitaceae</taxon>
        <taxon>Benincaseae</taxon>
        <taxon>Citrullus</taxon>
    </lineage>
</organism>
<dbReference type="Proteomes" id="UP001642487">
    <property type="component" value="Chromosome 5"/>
</dbReference>
<protein>
    <submittedName>
        <fullName evidence="1">Uncharacterized protein</fullName>
    </submittedName>
</protein>
<name>A0ABP0YS30_9ROSI</name>
<dbReference type="EMBL" id="OZ021739">
    <property type="protein sequence ID" value="CAK9323323.1"/>
    <property type="molecule type" value="Genomic_DNA"/>
</dbReference>
<accession>A0ABP0YS30</accession>
<keyword evidence="2" id="KW-1185">Reference proteome</keyword>
<evidence type="ECO:0000313" key="2">
    <source>
        <dbReference type="Proteomes" id="UP001642487"/>
    </source>
</evidence>
<sequence length="140" mass="15771">MGIINILPTQLTRHNPQLFAPVGSFPSLRFRSPRPRFAVALPSLQSCLTGARLDVYVLTPSSLLLPTLLRLHYFDFELRPLFDLSRNSARKENHYLALKKHVKGLHFCSYVNFLIPFSPPITIAGSTLSFSALSNLHLNL</sequence>